<protein>
    <submittedName>
        <fullName evidence="1">Uncharacterized protein</fullName>
    </submittedName>
</protein>
<comment type="caution">
    <text evidence="1">The sequence shown here is derived from an EMBL/GenBank/DDBJ whole genome shotgun (WGS) entry which is preliminary data.</text>
</comment>
<gene>
    <name evidence="1" type="ORF">BAE44_0006498</name>
</gene>
<proteinExistence type="predicted"/>
<keyword evidence="2" id="KW-1185">Reference proteome</keyword>
<dbReference type="Proteomes" id="UP000095767">
    <property type="component" value="Unassembled WGS sequence"/>
</dbReference>
<dbReference type="AlphaFoldDB" id="A0A1E5W4Z5"/>
<feature type="non-terminal residue" evidence="1">
    <location>
        <position position="1"/>
    </location>
</feature>
<evidence type="ECO:0000313" key="2">
    <source>
        <dbReference type="Proteomes" id="UP000095767"/>
    </source>
</evidence>
<evidence type="ECO:0000313" key="1">
    <source>
        <dbReference type="EMBL" id="OEL32483.1"/>
    </source>
</evidence>
<dbReference type="EMBL" id="LWDX02021010">
    <property type="protein sequence ID" value="OEL32483.1"/>
    <property type="molecule type" value="Genomic_DNA"/>
</dbReference>
<sequence length="23" mass="2722">LSTHGKRRYVENSDAYLKNLLED</sequence>
<accession>A0A1E5W4Z5</accession>
<reference evidence="1 2" key="1">
    <citation type="submission" date="2016-09" db="EMBL/GenBank/DDBJ databases">
        <title>The draft genome of Dichanthelium oligosanthes: A C3 panicoid grass species.</title>
        <authorList>
            <person name="Studer A.J."/>
            <person name="Schnable J.C."/>
            <person name="Brutnell T.P."/>
        </authorList>
    </citation>
    <scope>NUCLEOTIDE SEQUENCE [LARGE SCALE GENOMIC DNA]</scope>
    <source>
        <strain evidence="2">cv. Kellogg 1175</strain>
        <tissue evidence="1">Leaf</tissue>
    </source>
</reference>
<name>A0A1E5W4Z5_9POAL</name>
<organism evidence="1 2">
    <name type="scientific">Dichanthelium oligosanthes</name>
    <dbReference type="NCBI Taxonomy" id="888268"/>
    <lineage>
        <taxon>Eukaryota</taxon>
        <taxon>Viridiplantae</taxon>
        <taxon>Streptophyta</taxon>
        <taxon>Embryophyta</taxon>
        <taxon>Tracheophyta</taxon>
        <taxon>Spermatophyta</taxon>
        <taxon>Magnoliopsida</taxon>
        <taxon>Liliopsida</taxon>
        <taxon>Poales</taxon>
        <taxon>Poaceae</taxon>
        <taxon>PACMAD clade</taxon>
        <taxon>Panicoideae</taxon>
        <taxon>Panicodae</taxon>
        <taxon>Paniceae</taxon>
        <taxon>Dichantheliinae</taxon>
        <taxon>Dichanthelium</taxon>
    </lineage>
</organism>